<evidence type="ECO:0000256" key="1">
    <source>
        <dbReference type="SAM" id="MobiDB-lite"/>
    </source>
</evidence>
<evidence type="ECO:0000313" key="2">
    <source>
        <dbReference type="EMBL" id="KAJ8865666.1"/>
    </source>
</evidence>
<protein>
    <submittedName>
        <fullName evidence="2">Uncharacterized protein</fullName>
    </submittedName>
</protein>
<feature type="region of interest" description="Disordered" evidence="1">
    <location>
        <begin position="108"/>
        <end position="134"/>
    </location>
</feature>
<proteinExistence type="predicted"/>
<keyword evidence="3" id="KW-1185">Reference proteome</keyword>
<accession>A0ABQ9G3S3</accession>
<reference evidence="2 3" key="1">
    <citation type="submission" date="2023-02" db="EMBL/GenBank/DDBJ databases">
        <title>LHISI_Scaffold_Assembly.</title>
        <authorList>
            <person name="Stuart O.P."/>
            <person name="Cleave R."/>
            <person name="Magrath M.J.L."/>
            <person name="Mikheyev A.S."/>
        </authorList>
    </citation>
    <scope>NUCLEOTIDE SEQUENCE [LARGE SCALE GENOMIC DNA]</scope>
    <source>
        <strain evidence="2">Daus_M_001</strain>
        <tissue evidence="2">Leg muscle</tissue>
    </source>
</reference>
<evidence type="ECO:0000313" key="3">
    <source>
        <dbReference type="Proteomes" id="UP001159363"/>
    </source>
</evidence>
<dbReference type="EMBL" id="JARBHB010000017">
    <property type="protein sequence ID" value="KAJ8865666.1"/>
    <property type="molecule type" value="Genomic_DNA"/>
</dbReference>
<organism evidence="2 3">
    <name type="scientific">Dryococelus australis</name>
    <dbReference type="NCBI Taxonomy" id="614101"/>
    <lineage>
        <taxon>Eukaryota</taxon>
        <taxon>Metazoa</taxon>
        <taxon>Ecdysozoa</taxon>
        <taxon>Arthropoda</taxon>
        <taxon>Hexapoda</taxon>
        <taxon>Insecta</taxon>
        <taxon>Pterygota</taxon>
        <taxon>Neoptera</taxon>
        <taxon>Polyneoptera</taxon>
        <taxon>Phasmatodea</taxon>
        <taxon>Verophasmatodea</taxon>
        <taxon>Anareolatae</taxon>
        <taxon>Phasmatidae</taxon>
        <taxon>Eurycanthinae</taxon>
        <taxon>Dryococelus</taxon>
    </lineage>
</organism>
<name>A0ABQ9G3S3_9NEOP</name>
<dbReference type="Proteomes" id="UP001159363">
    <property type="component" value="Chromosome 16"/>
</dbReference>
<comment type="caution">
    <text evidence="2">The sequence shown here is derived from an EMBL/GenBank/DDBJ whole genome shotgun (WGS) entry which is preliminary data.</text>
</comment>
<gene>
    <name evidence="2" type="ORF">PR048_033186</name>
</gene>
<sequence>MVTKRFACLPPTKAIRVQSPAGPLPDFPHVGIVPDDAVGRQVFWLPPPFHSGAAPYSPQTHSSALKTSLLRSVQIPLTHSIYLYARCVFFLHIMKSLSLQILKNRHGPVEDEHPTASSVRELRLGGGGTSRVAATDTPPQALVLSFSSLASISHHYTICTFSVHAAGASNHRAALGKLHALPTTHKRAAREPVCHTGIEDNKESLPETCKIRHCLNSLMPSCCRRGVMDSASAYRDKGAFVRAHPPASVEDFRAEDSFTLHQRIQSRRGRLMRQEMGICDLEQERQTDETGDGDFWQYLRPRAKETLTRNSIRCDVFAAHSDSKSFLIKRESEVLR</sequence>